<sequence length="60" mass="6671">IDEKVHISAISIEDALESHLQEFQQNTPSQSIKVAISLCDVDPCLDDYNPMNTMIAIDLP</sequence>
<name>A0A816EK63_9BILA</name>
<evidence type="ECO:0000313" key="2">
    <source>
        <dbReference type="EMBL" id="CAF4758870.1"/>
    </source>
</evidence>
<evidence type="ECO:0000313" key="1">
    <source>
        <dbReference type="EMBL" id="CAF1650818.1"/>
    </source>
</evidence>
<comment type="caution">
    <text evidence="1">The sequence shown here is derived from an EMBL/GenBank/DDBJ whole genome shotgun (WGS) entry which is preliminary data.</text>
</comment>
<feature type="non-terminal residue" evidence="1">
    <location>
        <position position="1"/>
    </location>
</feature>
<organism evidence="1 3">
    <name type="scientific">Rotaria magnacalcarata</name>
    <dbReference type="NCBI Taxonomy" id="392030"/>
    <lineage>
        <taxon>Eukaryota</taxon>
        <taxon>Metazoa</taxon>
        <taxon>Spiralia</taxon>
        <taxon>Gnathifera</taxon>
        <taxon>Rotifera</taxon>
        <taxon>Eurotatoria</taxon>
        <taxon>Bdelloidea</taxon>
        <taxon>Philodinida</taxon>
        <taxon>Philodinidae</taxon>
        <taxon>Rotaria</taxon>
    </lineage>
</organism>
<proteinExistence type="predicted"/>
<gene>
    <name evidence="2" type="ORF">BYL167_LOCUS46419</name>
    <name evidence="1" type="ORF">KQP761_LOCUS29946</name>
</gene>
<dbReference type="EMBL" id="CAJOBH010131352">
    <property type="protein sequence ID" value="CAF4758870.1"/>
    <property type="molecule type" value="Genomic_DNA"/>
</dbReference>
<reference evidence="1" key="1">
    <citation type="submission" date="2021-02" db="EMBL/GenBank/DDBJ databases">
        <authorList>
            <person name="Nowell W R."/>
        </authorList>
    </citation>
    <scope>NUCLEOTIDE SEQUENCE</scope>
</reference>
<dbReference type="AlphaFoldDB" id="A0A816EK63"/>
<evidence type="ECO:0000313" key="3">
    <source>
        <dbReference type="Proteomes" id="UP000663834"/>
    </source>
</evidence>
<dbReference type="Proteomes" id="UP000681967">
    <property type="component" value="Unassembled WGS sequence"/>
</dbReference>
<dbReference type="EMBL" id="CAJNOW010016529">
    <property type="protein sequence ID" value="CAF1650818.1"/>
    <property type="molecule type" value="Genomic_DNA"/>
</dbReference>
<protein>
    <submittedName>
        <fullName evidence="1">Uncharacterized protein</fullName>
    </submittedName>
</protein>
<accession>A0A816EK63</accession>
<dbReference type="Proteomes" id="UP000663834">
    <property type="component" value="Unassembled WGS sequence"/>
</dbReference>